<protein>
    <recommendedName>
        <fullName evidence="13">Obscurin</fullName>
    </recommendedName>
</protein>
<dbReference type="GO" id="GO:0045989">
    <property type="term" value="P:positive regulation of striated muscle contraction"/>
    <property type="evidence" value="ECO:0007669"/>
    <property type="project" value="UniProtKB-ARBA"/>
</dbReference>
<dbReference type="FunFam" id="2.60.40.10:FF:000344">
    <property type="entry name" value="Muscle M-line assembly protein unc-89"/>
    <property type="match status" value="1"/>
</dbReference>
<dbReference type="FunFam" id="2.60.40.10:FF:000425">
    <property type="entry name" value="Myosin light chain kinase"/>
    <property type="match status" value="1"/>
</dbReference>
<feature type="domain" description="PH" evidence="9">
    <location>
        <begin position="52"/>
        <end position="155"/>
    </location>
</feature>
<dbReference type="GO" id="GO:0040017">
    <property type="term" value="P:positive regulation of locomotion"/>
    <property type="evidence" value="ECO:0007669"/>
    <property type="project" value="UniProtKB-ARBA"/>
</dbReference>
<feature type="compositionally biased region" description="Low complexity" evidence="8">
    <location>
        <begin position="538"/>
        <end position="547"/>
    </location>
</feature>
<dbReference type="FunFam" id="2.60.40.10:FF:000873">
    <property type="entry name" value="Muscle M-line assembly protein unc-89"/>
    <property type="match status" value="1"/>
</dbReference>
<dbReference type="PANTHER" id="PTHR47633">
    <property type="entry name" value="IMMUNOGLOBULIN"/>
    <property type="match status" value="1"/>
</dbReference>
<dbReference type="InterPro" id="IPR013783">
    <property type="entry name" value="Ig-like_fold"/>
</dbReference>
<feature type="compositionally biased region" description="Acidic residues" evidence="8">
    <location>
        <begin position="159"/>
        <end position="169"/>
    </location>
</feature>
<dbReference type="InterPro" id="IPR001849">
    <property type="entry name" value="PH_domain"/>
</dbReference>
<keyword evidence="4" id="KW-0677">Repeat</keyword>
<evidence type="ECO:0000256" key="8">
    <source>
        <dbReference type="SAM" id="MobiDB-lite"/>
    </source>
</evidence>
<dbReference type="Proteomes" id="UP001162162">
    <property type="component" value="Unassembled WGS sequence"/>
</dbReference>
<dbReference type="FunFam" id="2.60.40.10:FF:000145">
    <property type="entry name" value="Myosin light chain kinase, smooth muscle"/>
    <property type="match status" value="1"/>
</dbReference>
<evidence type="ECO:0008006" key="13">
    <source>
        <dbReference type="Google" id="ProtNLM"/>
    </source>
</evidence>
<evidence type="ECO:0000313" key="12">
    <source>
        <dbReference type="Proteomes" id="UP001162162"/>
    </source>
</evidence>
<feature type="compositionally biased region" description="Polar residues" evidence="8">
    <location>
        <begin position="248"/>
        <end position="259"/>
    </location>
</feature>
<name>A0AAV8YGR2_9CUCU</name>
<dbReference type="SMART" id="SM00408">
    <property type="entry name" value="IGc2"/>
    <property type="match status" value="8"/>
</dbReference>
<dbReference type="GO" id="GO:0030017">
    <property type="term" value="C:sarcomere"/>
    <property type="evidence" value="ECO:0007669"/>
    <property type="project" value="UniProtKB-ARBA"/>
</dbReference>
<dbReference type="FunFam" id="2.60.40.10:FF:000919">
    <property type="entry name" value="Uncharacterized protein, isoform C"/>
    <property type="match status" value="1"/>
</dbReference>
<dbReference type="Gene3D" id="2.60.40.10">
    <property type="entry name" value="Immunoglobulins"/>
    <property type="match status" value="8"/>
</dbReference>
<evidence type="ECO:0000256" key="7">
    <source>
        <dbReference type="ARBA" id="ARBA00023319"/>
    </source>
</evidence>
<evidence type="ECO:0000313" key="11">
    <source>
        <dbReference type="EMBL" id="KAJ8950645.1"/>
    </source>
</evidence>
<dbReference type="SMART" id="SM00409">
    <property type="entry name" value="IG"/>
    <property type="match status" value="8"/>
</dbReference>
<feature type="compositionally biased region" description="Basic and acidic residues" evidence="8">
    <location>
        <begin position="910"/>
        <end position="920"/>
    </location>
</feature>
<dbReference type="FunFam" id="2.60.40.10:FF:000107">
    <property type="entry name" value="Myosin, light chain kinase a"/>
    <property type="match status" value="2"/>
</dbReference>
<feature type="compositionally biased region" description="Basic and acidic residues" evidence="8">
    <location>
        <begin position="828"/>
        <end position="868"/>
    </location>
</feature>
<feature type="region of interest" description="Disordered" evidence="8">
    <location>
        <begin position="1942"/>
        <end position="1964"/>
    </location>
</feature>
<feature type="compositionally biased region" description="Polar residues" evidence="8">
    <location>
        <begin position="311"/>
        <end position="325"/>
    </location>
</feature>
<keyword evidence="5" id="KW-0547">Nucleotide-binding</keyword>
<sequence length="2062" mass="230889">MFNADIKELVRYSACLGENSADLQKALDLMQSIPHRAQDDKFISSIEGYRGSIQKLGRLLAHDRFSITFGDVTKERYLFLFKARILICKVRRISEDRSIFQLKDIIRLPQIQLKDHPEDDLIFELVDKVGGQSLTLKAHRDIKAFWLKEIREFAKDYGESEETGSDEFQVESPPTENTPSAGQPDSKPNRAEPNQPEVETSVTDPKANKPLSSNVKQPKSKEDESEPVAQHTESKPQIPKAPEKNTHKLLNQSKQQDQLIQELKSVVTKTATEESSSSSDRTLVAKSLPPLATTTTTTTSDTLQSETETLKQFQATEESSSSSDRTLVAKPLPTLATTTTTTSDTLQSETETLKQVQTPESETVEERHLERIQAVEPLVQVNKPRVLEEVIPYSVKPPPELVPGSAIDKLYSVEKTGVSEIILTDFKVGIEVNVEVGDEMSRRYTSSTAQSEGGYESPYSRRSGTSYTSEGLSSSRYGTDIGSSKYTTDSALSGTKYDDLSSKYGKKYSSDLGESSLTSTYTSRKPPLTGDGGDNEYSFSRRSVRSSAVGEDNGDTYSYSRRLKGKVGDDDGDSYSSYSKRSSRSLTRASGGDTGDGDSYYSRRSMKTSIEGVGDGDSYSIRKSIRTSAEGTGLEPSETNETYNYSSKLGLGSELGSKYAVRSTSADESKYRSALSSRNDDDEDLISKYSRKYSLDKKPGDDEEEDKYAKYTKKYSRTADSSAERKSYLTEEDSKYSRKYSRSDSKEKKKEEEAEDPYEKYARKYLRKESASEAKSYSTDAAEKTEKADLIDEDIYAKYSPNYSRTESLEKKRKNAVSMMVKSSSIKISRERVLNGKELKSESIEAKEIKSESYGKESKSEFHSKEAVSESYGSETRSTTQAKEVKSESHKEIKSESERVQDSISTMSRTTRERSAEQKLEELEGDDRPKFIKTIRGSNIEPGETAQFQVSLKEKPESFLWLKDNKPINGNGPTVQTTYSELDHEYKLIINKARKEDAGIYTAIAQNQSGKSSCSAQLIVHELTTEEHVDHAVTDKPEFLVSMKDAELLEDTYLRFMVKIAGDPKPEISFYKDGKQISEKSERYQIIKENSEKGFYELVIPVVKKSDAGVYKCVAKNRLGESSSEAKVTVTENKQIFEEMPEGEILPPGEKPEFHWKKDGVPFEPEERFKVLMGDDEDSLALVFQKVRPDDVGLYTCVAQTSRGHISCSAELTVHGTVNQLFREPEKPHLVIVKKDPIVTAGGSAMLELQVKGYPKPNVKWTRDGKSIEAGSKYKLVGDGQGAGYLYAILYEDEESMSLVIKDVQSSDAGVYTVTAENELGSDSADMNLTVKLRKTQQRFETYEHTISIIAPAKIKTKMEDMSVHADLLLKVEVEVEGTPKPKVQFYKDGKVIKESERVKISEAAEKHTLVFEKTSLTDAGSYSIVASNELAQVSQFWDMEVHSKPKFVEKLGADRQVSQGENVELKVKIESEPKAAVKWFKDEEEIKSDEHFVIKEDGDSYILRITGAVTTDAARFKCKAVNIHGSVEDDVRVDVKKAPKIIKPLQDMTVKAHDKNITFDVKLEAFPKPTVKWYLDEVEIQETRTEFTRTESDDGVRLIIKEVTSELSGQYCCKLSNECGTAETSAKLTVNCAPRIIKHLKDTTVEEGATLYLEVEVDGCPPPTVKWLRNGREVSADARIKISRDTQREETFNLKVDLIKYEEQGEYEVFVTNALGTVSSKSTVTVTKITHTDAIEEFEEPPREVEVEVAEDEPIAVEEPKKLEKPPKEPDEPKGTVYEKLEDDIKGLGTGTPEPIIEEPSSPQICKRQTGAIIEEIDHVDLDEESYKSKKSIEEEIPPPKVRRGISAIKEEIEVIEESNESKTPQSPLETDVDTNKNLRRGISAQNETSEVVQVAKDQNAPQTPSEETDVSKIAPSNAKKAVIEEMSEVELDKKLLSPKKLGHTSFEEEASQKGKREYDDEIDERTDELLRRAQKQRSLVEDISERPSNVAEAVPTILDTNMKDGSRPESLDVMYIVRGTAVPPPVAKWTLNGKEIKPDGNLRMSMSQQGEEFRLEIKKA</sequence>
<feature type="compositionally biased region" description="Basic and acidic residues" evidence="8">
    <location>
        <begin position="883"/>
        <end position="901"/>
    </location>
</feature>
<feature type="domain" description="Ig-like" evidence="10">
    <location>
        <begin position="1037"/>
        <end position="1131"/>
    </location>
</feature>
<feature type="domain" description="Ig-like" evidence="10">
    <location>
        <begin position="1540"/>
        <end position="1630"/>
    </location>
</feature>
<proteinExistence type="inferred from homology"/>
<dbReference type="EMBL" id="JAPWTK010000097">
    <property type="protein sequence ID" value="KAJ8950645.1"/>
    <property type="molecule type" value="Genomic_DNA"/>
</dbReference>
<reference evidence="11" key="1">
    <citation type="journal article" date="2023" name="Insect Mol. Biol.">
        <title>Genome sequencing provides insights into the evolution of gene families encoding plant cell wall-degrading enzymes in longhorned beetles.</title>
        <authorList>
            <person name="Shin N.R."/>
            <person name="Okamura Y."/>
            <person name="Kirsch R."/>
            <person name="Pauchet Y."/>
        </authorList>
    </citation>
    <scope>NUCLEOTIDE SEQUENCE</scope>
    <source>
        <strain evidence="11">AMC_N1</strain>
    </source>
</reference>
<feature type="compositionally biased region" description="Polar residues" evidence="8">
    <location>
        <begin position="871"/>
        <end position="882"/>
    </location>
</feature>
<dbReference type="PROSITE" id="PS50835">
    <property type="entry name" value="IG_LIKE"/>
    <property type="match status" value="7"/>
</dbReference>
<dbReference type="FunFam" id="2.60.40.10:FF:000031">
    <property type="entry name" value="Myosin-binding protein C, slow type"/>
    <property type="match status" value="1"/>
</dbReference>
<feature type="domain" description="Ig-like" evidence="10">
    <location>
        <begin position="1228"/>
        <end position="1330"/>
    </location>
</feature>
<feature type="compositionally biased region" description="Low complexity" evidence="8">
    <location>
        <begin position="817"/>
        <end position="827"/>
    </location>
</feature>
<dbReference type="Pfam" id="PF07679">
    <property type="entry name" value="I-set"/>
    <property type="match status" value="8"/>
</dbReference>
<evidence type="ECO:0000259" key="9">
    <source>
        <dbReference type="PROSITE" id="PS50003"/>
    </source>
</evidence>
<feature type="compositionally biased region" description="Low complexity" evidence="8">
    <location>
        <begin position="326"/>
        <end position="350"/>
    </location>
</feature>
<dbReference type="InterPro" id="IPR003599">
    <property type="entry name" value="Ig_sub"/>
</dbReference>
<dbReference type="Gene3D" id="2.30.29.30">
    <property type="entry name" value="Pleckstrin-homology domain (PH domain)/Phosphotyrosine-binding domain (PTB)"/>
    <property type="match status" value="1"/>
</dbReference>
<dbReference type="InterPro" id="IPR007110">
    <property type="entry name" value="Ig-like_dom"/>
</dbReference>
<feature type="compositionally biased region" description="Low complexity" evidence="8">
    <location>
        <begin position="574"/>
        <end position="586"/>
    </location>
</feature>
<comment type="caution">
    <text evidence="11">The sequence shown here is derived from an EMBL/GenBank/DDBJ whole genome shotgun (WGS) entry which is preliminary data.</text>
</comment>
<keyword evidence="7" id="KW-0393">Immunoglobulin domain</keyword>
<keyword evidence="12" id="KW-1185">Reference proteome</keyword>
<keyword evidence="3" id="KW-0963">Cytoplasm</keyword>
<dbReference type="CDD" id="cd00096">
    <property type="entry name" value="Ig"/>
    <property type="match status" value="1"/>
</dbReference>
<feature type="region of interest" description="Disordered" evidence="8">
    <location>
        <begin position="663"/>
        <end position="786"/>
    </location>
</feature>
<feature type="domain" description="Ig-like" evidence="10">
    <location>
        <begin position="1446"/>
        <end position="1535"/>
    </location>
</feature>
<feature type="domain" description="Ig-like" evidence="10">
    <location>
        <begin position="1150"/>
        <end position="1213"/>
    </location>
</feature>
<dbReference type="InterPro" id="IPR055251">
    <property type="entry name" value="SOS1_NGEF_PH"/>
</dbReference>
<keyword evidence="6" id="KW-0067">ATP-binding</keyword>
<feature type="region of interest" description="Disordered" evidence="8">
    <location>
        <begin position="437"/>
        <end position="649"/>
    </location>
</feature>
<comment type="similarity">
    <text evidence="2">Belongs to the protein kinase superfamily. CAMK Ser/Thr protein kinase family.</text>
</comment>
<feature type="region of interest" description="Disordered" evidence="8">
    <location>
        <begin position="1750"/>
        <end position="1776"/>
    </location>
</feature>
<feature type="compositionally biased region" description="Polar residues" evidence="8">
    <location>
        <begin position="172"/>
        <end position="183"/>
    </location>
</feature>
<gene>
    <name evidence="11" type="ORF">NQ318_010845</name>
</gene>
<evidence type="ECO:0000256" key="1">
    <source>
        <dbReference type="ARBA" id="ARBA00004496"/>
    </source>
</evidence>
<evidence type="ECO:0000256" key="3">
    <source>
        <dbReference type="ARBA" id="ARBA00022490"/>
    </source>
</evidence>
<feature type="compositionally biased region" description="Basic and acidic residues" evidence="8">
    <location>
        <begin position="1826"/>
        <end position="1835"/>
    </location>
</feature>
<accession>A0AAV8YGR2</accession>
<feature type="domain" description="Ig-like" evidence="10">
    <location>
        <begin position="929"/>
        <end position="1019"/>
    </location>
</feature>
<dbReference type="InterPro" id="IPR036179">
    <property type="entry name" value="Ig-like_dom_sf"/>
</dbReference>
<feature type="region of interest" description="Disordered" evidence="8">
    <location>
        <begin position="1826"/>
        <end position="1919"/>
    </location>
</feature>
<dbReference type="SUPFAM" id="SSF50729">
    <property type="entry name" value="PH domain-like"/>
    <property type="match status" value="1"/>
</dbReference>
<dbReference type="InterPro" id="IPR003598">
    <property type="entry name" value="Ig_sub2"/>
</dbReference>
<evidence type="ECO:0000256" key="6">
    <source>
        <dbReference type="ARBA" id="ARBA00022840"/>
    </source>
</evidence>
<feature type="compositionally biased region" description="Low complexity" evidence="8">
    <location>
        <begin position="293"/>
        <end position="307"/>
    </location>
</feature>
<feature type="domain" description="Ig-like" evidence="10">
    <location>
        <begin position="1635"/>
        <end position="1726"/>
    </location>
</feature>
<dbReference type="SUPFAM" id="SSF48726">
    <property type="entry name" value="Immunoglobulin"/>
    <property type="match status" value="8"/>
</dbReference>
<comment type="subcellular location">
    <subcellularLocation>
        <location evidence="1">Cytoplasm</location>
    </subcellularLocation>
</comment>
<evidence type="ECO:0000256" key="2">
    <source>
        <dbReference type="ARBA" id="ARBA00006692"/>
    </source>
</evidence>
<evidence type="ECO:0000256" key="5">
    <source>
        <dbReference type="ARBA" id="ARBA00022741"/>
    </source>
</evidence>
<feature type="compositionally biased region" description="Basic and acidic residues" evidence="8">
    <location>
        <begin position="722"/>
        <end position="772"/>
    </location>
</feature>
<feature type="compositionally biased region" description="Polar residues" evidence="8">
    <location>
        <begin position="512"/>
        <end position="523"/>
    </location>
</feature>
<dbReference type="GO" id="GO:0060298">
    <property type="term" value="P:positive regulation of sarcomere organization"/>
    <property type="evidence" value="ECO:0007669"/>
    <property type="project" value="UniProtKB-ARBA"/>
</dbReference>
<dbReference type="Pfam" id="PF22697">
    <property type="entry name" value="SOS1_NGEF_PH"/>
    <property type="match status" value="1"/>
</dbReference>
<dbReference type="FunFam" id="2.30.29.30:FF:000519">
    <property type="entry name" value="Muscle M-line assembly protein unc-89-like Protein"/>
    <property type="match status" value="1"/>
</dbReference>
<dbReference type="PROSITE" id="PS50003">
    <property type="entry name" value="PH_DOMAIN"/>
    <property type="match status" value="1"/>
</dbReference>
<dbReference type="GO" id="GO:0005524">
    <property type="term" value="F:ATP binding"/>
    <property type="evidence" value="ECO:0007669"/>
    <property type="project" value="UniProtKB-KW"/>
</dbReference>
<dbReference type="InterPro" id="IPR011993">
    <property type="entry name" value="PH-like_dom_sf"/>
</dbReference>
<feature type="region of interest" description="Disordered" evidence="8">
    <location>
        <begin position="803"/>
        <end position="920"/>
    </location>
</feature>
<feature type="compositionally biased region" description="Polar residues" evidence="8">
    <location>
        <begin position="460"/>
        <end position="493"/>
    </location>
</feature>
<organism evidence="11 12">
    <name type="scientific">Aromia moschata</name>
    <dbReference type="NCBI Taxonomy" id="1265417"/>
    <lineage>
        <taxon>Eukaryota</taxon>
        <taxon>Metazoa</taxon>
        <taxon>Ecdysozoa</taxon>
        <taxon>Arthropoda</taxon>
        <taxon>Hexapoda</taxon>
        <taxon>Insecta</taxon>
        <taxon>Pterygota</taxon>
        <taxon>Neoptera</taxon>
        <taxon>Endopterygota</taxon>
        <taxon>Coleoptera</taxon>
        <taxon>Polyphaga</taxon>
        <taxon>Cucujiformia</taxon>
        <taxon>Chrysomeloidea</taxon>
        <taxon>Cerambycidae</taxon>
        <taxon>Cerambycinae</taxon>
        <taxon>Callichromatini</taxon>
        <taxon>Aromia</taxon>
    </lineage>
</organism>
<evidence type="ECO:0000259" key="10">
    <source>
        <dbReference type="PROSITE" id="PS50835"/>
    </source>
</evidence>
<dbReference type="InterPro" id="IPR013098">
    <property type="entry name" value="Ig_I-set"/>
</dbReference>
<feature type="region of interest" description="Disordered" evidence="8">
    <location>
        <begin position="158"/>
        <end position="367"/>
    </location>
</feature>
<evidence type="ECO:0000256" key="4">
    <source>
        <dbReference type="ARBA" id="ARBA00022737"/>
    </source>
</evidence>
<dbReference type="CDD" id="cd13325">
    <property type="entry name" value="PH_unc89"/>
    <property type="match status" value="1"/>
</dbReference>
<feature type="compositionally biased region" description="Basic and acidic residues" evidence="8">
    <location>
        <begin position="1759"/>
        <end position="1776"/>
    </location>
</feature>